<comment type="caution">
    <text evidence="9">The sequence shown here is derived from an EMBL/GenBank/DDBJ whole genome shotgun (WGS) entry which is preliminary data.</text>
</comment>
<feature type="transmembrane region" description="Helical" evidence="7">
    <location>
        <begin position="35"/>
        <end position="55"/>
    </location>
</feature>
<dbReference type="GO" id="GO:0005886">
    <property type="term" value="C:plasma membrane"/>
    <property type="evidence" value="ECO:0007669"/>
    <property type="project" value="UniProtKB-SubCell"/>
</dbReference>
<dbReference type="Pfam" id="PF09335">
    <property type="entry name" value="VTT_dom"/>
    <property type="match status" value="1"/>
</dbReference>
<evidence type="ECO:0000259" key="8">
    <source>
        <dbReference type="Pfam" id="PF09335"/>
    </source>
</evidence>
<feature type="transmembrane region" description="Helical" evidence="7">
    <location>
        <begin position="67"/>
        <end position="96"/>
    </location>
</feature>
<dbReference type="Proteomes" id="UP000010445">
    <property type="component" value="Unassembled WGS sequence"/>
</dbReference>
<comment type="similarity">
    <text evidence="2 7">Belongs to the TVP38/TMEM64 family.</text>
</comment>
<evidence type="ECO:0000256" key="6">
    <source>
        <dbReference type="ARBA" id="ARBA00023136"/>
    </source>
</evidence>
<keyword evidence="3 7" id="KW-1003">Cell membrane</keyword>
<sequence>MKQLGIVAVLLTFVGVVFIIDVPSIHLLRSWSAAAGPWFAVVFFVLYVLITQLPLPRTIMTFSSGLLFGPVAGIVIALGATTVSAALSLVIVRFLLGDWMRPRLTHPAVSSINERLRTRGWLAIMSLRMIAAVPFSVLNYAAALSAVPVGAFTVATLLGSAPGTMATVLLGDAATGTGNPAILLVSLMLFVFGMSGLAVDSRLPTRRDVV</sequence>
<evidence type="ECO:0000313" key="9">
    <source>
        <dbReference type="EMBL" id="EKX90626.1"/>
    </source>
</evidence>
<reference evidence="9 10" key="1">
    <citation type="submission" date="2012-05" db="EMBL/GenBank/DDBJ databases">
        <authorList>
            <person name="Weinstock G."/>
            <person name="Sodergren E."/>
            <person name="Lobos E.A."/>
            <person name="Fulton L."/>
            <person name="Fulton R."/>
            <person name="Courtney L."/>
            <person name="Fronick C."/>
            <person name="O'Laughlin M."/>
            <person name="Godfrey J."/>
            <person name="Wilson R.M."/>
            <person name="Miner T."/>
            <person name="Farmer C."/>
            <person name="Delehaunty K."/>
            <person name="Cordes M."/>
            <person name="Minx P."/>
            <person name="Tomlinson C."/>
            <person name="Chen J."/>
            <person name="Wollam A."/>
            <person name="Pepin K.H."/>
            <person name="Bhonagiri V."/>
            <person name="Zhang X."/>
            <person name="Suruliraj S."/>
            <person name="Warren W."/>
            <person name="Mitreva M."/>
            <person name="Mardis E.R."/>
            <person name="Wilson R.K."/>
        </authorList>
    </citation>
    <scope>NUCLEOTIDE SEQUENCE [LARGE SCALE GENOMIC DNA]</scope>
    <source>
        <strain evidence="9 10">F0235</strain>
    </source>
</reference>
<keyword evidence="4 7" id="KW-0812">Transmembrane</keyword>
<dbReference type="PANTHER" id="PTHR12677:SF59">
    <property type="entry name" value="GOLGI APPARATUS MEMBRANE PROTEIN TVP38-RELATED"/>
    <property type="match status" value="1"/>
</dbReference>
<dbReference type="EMBL" id="AMEM01000017">
    <property type="protein sequence ID" value="EKX90626.1"/>
    <property type="molecule type" value="Genomic_DNA"/>
</dbReference>
<protein>
    <recommendedName>
        <fullName evidence="7">TVP38/TMEM64 family membrane protein</fullName>
    </recommendedName>
</protein>
<evidence type="ECO:0000256" key="1">
    <source>
        <dbReference type="ARBA" id="ARBA00004651"/>
    </source>
</evidence>
<keyword evidence="5 7" id="KW-1133">Transmembrane helix</keyword>
<organism evidence="9 10">
    <name type="scientific">Corynebacterium durum F0235</name>
    <dbReference type="NCBI Taxonomy" id="1035195"/>
    <lineage>
        <taxon>Bacteria</taxon>
        <taxon>Bacillati</taxon>
        <taxon>Actinomycetota</taxon>
        <taxon>Actinomycetes</taxon>
        <taxon>Mycobacteriales</taxon>
        <taxon>Corynebacteriaceae</taxon>
        <taxon>Corynebacterium</taxon>
    </lineage>
</organism>
<proteinExistence type="inferred from homology"/>
<name>L1MI69_9CORY</name>
<dbReference type="PANTHER" id="PTHR12677">
    <property type="entry name" value="GOLGI APPARATUS MEMBRANE PROTEIN TVP38-RELATED"/>
    <property type="match status" value="1"/>
</dbReference>
<dbReference type="STRING" id="1035195.HMPREF9997_01121"/>
<dbReference type="InterPro" id="IPR032816">
    <property type="entry name" value="VTT_dom"/>
</dbReference>
<keyword evidence="6 7" id="KW-0472">Membrane</keyword>
<feature type="domain" description="VTT" evidence="8">
    <location>
        <begin position="55"/>
        <end position="172"/>
    </location>
</feature>
<evidence type="ECO:0000313" key="10">
    <source>
        <dbReference type="Proteomes" id="UP000010445"/>
    </source>
</evidence>
<keyword evidence="10" id="KW-1185">Reference proteome</keyword>
<dbReference type="HOGENOM" id="CLU_038944_4_0_11"/>
<gene>
    <name evidence="9" type="ORF">HMPREF9997_01121</name>
</gene>
<comment type="subcellular location">
    <subcellularLocation>
        <location evidence="1 7">Cell membrane</location>
        <topology evidence="1 7">Multi-pass membrane protein</topology>
    </subcellularLocation>
</comment>
<dbReference type="InterPro" id="IPR015414">
    <property type="entry name" value="TMEM64"/>
</dbReference>
<evidence type="ECO:0000256" key="5">
    <source>
        <dbReference type="ARBA" id="ARBA00022989"/>
    </source>
</evidence>
<evidence type="ECO:0000256" key="7">
    <source>
        <dbReference type="RuleBase" id="RU366058"/>
    </source>
</evidence>
<dbReference type="PATRIC" id="fig|1035195.3.peg.1003"/>
<feature type="transmembrane region" description="Helical" evidence="7">
    <location>
        <begin position="181"/>
        <end position="199"/>
    </location>
</feature>
<evidence type="ECO:0000256" key="2">
    <source>
        <dbReference type="ARBA" id="ARBA00008640"/>
    </source>
</evidence>
<accession>L1MI69</accession>
<dbReference type="AlphaFoldDB" id="L1MI69"/>
<evidence type="ECO:0000256" key="3">
    <source>
        <dbReference type="ARBA" id="ARBA00022475"/>
    </source>
</evidence>
<dbReference type="eggNOG" id="COG0398">
    <property type="taxonomic scope" value="Bacteria"/>
</dbReference>
<comment type="caution">
    <text evidence="7">Lacks conserved residue(s) required for the propagation of feature annotation.</text>
</comment>
<evidence type="ECO:0000256" key="4">
    <source>
        <dbReference type="ARBA" id="ARBA00022692"/>
    </source>
</evidence>